<organism evidence="8 9">
    <name type="scientific">Endocarpon pusillum</name>
    <dbReference type="NCBI Taxonomy" id="364733"/>
    <lineage>
        <taxon>Eukaryota</taxon>
        <taxon>Fungi</taxon>
        <taxon>Dikarya</taxon>
        <taxon>Ascomycota</taxon>
        <taxon>Pezizomycotina</taxon>
        <taxon>Eurotiomycetes</taxon>
        <taxon>Chaetothyriomycetidae</taxon>
        <taxon>Verrucariales</taxon>
        <taxon>Verrucariaceae</taxon>
        <taxon>Endocarpon</taxon>
    </lineage>
</organism>
<keyword evidence="4" id="KW-0496">Mitochondrion</keyword>
<gene>
    <name evidence="8" type="ORF">GJ744_001123</name>
</gene>
<evidence type="ECO:0000256" key="6">
    <source>
        <dbReference type="ARBA" id="ARBA00023136"/>
    </source>
</evidence>
<evidence type="ECO:0000256" key="5">
    <source>
        <dbReference type="ARBA" id="ARBA00022989"/>
    </source>
</evidence>
<evidence type="ECO:0000256" key="3">
    <source>
        <dbReference type="ARBA" id="ARBA00022737"/>
    </source>
</evidence>
<dbReference type="SUPFAM" id="SSF103506">
    <property type="entry name" value="Mitochondrial carrier"/>
    <property type="match status" value="1"/>
</dbReference>
<protein>
    <recommendedName>
        <fullName evidence="10">Mitochondrial fusion protein</fullName>
    </recommendedName>
</protein>
<feature type="region of interest" description="Disordered" evidence="7">
    <location>
        <begin position="125"/>
        <end position="177"/>
    </location>
</feature>
<comment type="caution">
    <text evidence="8">The sequence shown here is derived from an EMBL/GenBank/DDBJ whole genome shotgun (WGS) entry which is preliminary data.</text>
</comment>
<dbReference type="OrthoDB" id="77989at2759"/>
<dbReference type="InterPro" id="IPR023395">
    <property type="entry name" value="MCP_dom_sf"/>
</dbReference>
<evidence type="ECO:0000313" key="9">
    <source>
        <dbReference type="Proteomes" id="UP000606974"/>
    </source>
</evidence>
<evidence type="ECO:0000313" key="8">
    <source>
        <dbReference type="EMBL" id="KAF7505260.1"/>
    </source>
</evidence>
<keyword evidence="3" id="KW-0677">Repeat</keyword>
<feature type="compositionally biased region" description="Polar residues" evidence="7">
    <location>
        <begin position="134"/>
        <end position="148"/>
    </location>
</feature>
<evidence type="ECO:0000256" key="2">
    <source>
        <dbReference type="ARBA" id="ARBA00022692"/>
    </source>
</evidence>
<keyword evidence="6" id="KW-0472">Membrane</keyword>
<evidence type="ECO:0000256" key="1">
    <source>
        <dbReference type="ARBA" id="ARBA00004325"/>
    </source>
</evidence>
<keyword evidence="4" id="KW-0999">Mitochondrion inner membrane</keyword>
<dbReference type="AlphaFoldDB" id="A0A8H7A9U9"/>
<evidence type="ECO:0000256" key="7">
    <source>
        <dbReference type="SAM" id="MobiDB-lite"/>
    </source>
</evidence>
<feature type="compositionally biased region" description="Basic residues" evidence="7">
    <location>
        <begin position="152"/>
        <end position="167"/>
    </location>
</feature>
<dbReference type="GO" id="GO:0031966">
    <property type="term" value="C:mitochondrial membrane"/>
    <property type="evidence" value="ECO:0007669"/>
    <property type="project" value="UniProtKB-SubCell"/>
</dbReference>
<dbReference type="PANTHER" id="PTHR24089">
    <property type="entry name" value="SOLUTE CARRIER FAMILY 25"/>
    <property type="match status" value="1"/>
</dbReference>
<dbReference type="Gene3D" id="1.50.40.10">
    <property type="entry name" value="Mitochondrial carrier domain"/>
    <property type="match status" value="1"/>
</dbReference>
<dbReference type="EMBL" id="JAACFV010000114">
    <property type="protein sequence ID" value="KAF7505260.1"/>
    <property type="molecule type" value="Genomic_DNA"/>
</dbReference>
<name>A0A8H7A9U9_9EURO</name>
<sequence length="498" mass="53558">MATSREAPNPLRPYYVPPTIGTASEPLPNSSSSIPKPNAGGTSSSSFSFGDLDYSDYLPDSSPSISASVKELLDKAVWKYASVLMAQPFEVAKLILQVHTAQEEQAVGPESAKERSFEYHDDEFVDSSDEEPNFFTTNTPPEQDSSFSPARGRTRRPQKRLNGHKHQYSPATSKSSLSHRLSIKNAASLVDALSSLSSNSGALSLWRATNTTFVYTILYRTFEAFFRSLLAAILGVPEGDVFTLSSAGAIPSTAILTSTAPLASVMIATTSSTLSSILLSPIDTARTRLILTPASLSPRSLLSTIKTLPSPSYLILPHLLPITFFTSASSALISSSTPLILKNYLKIDPVLNPNSWGIATFALSAIELVVRWPFETVLRRAQIATWTAPPGAPPVPSSSRKAIETIVPVPQIYGGIIPSMWSIVKEEGNSVSKTNKAVAVTERSARRPRKGQGIEGLYRGWRVGMWGLLGVWGASYIGSMQAGAEAVAEGIPVHGKKF</sequence>
<proteinExistence type="predicted"/>
<evidence type="ECO:0008006" key="10">
    <source>
        <dbReference type="Google" id="ProtNLM"/>
    </source>
</evidence>
<evidence type="ECO:0000256" key="4">
    <source>
        <dbReference type="ARBA" id="ARBA00022792"/>
    </source>
</evidence>
<accession>A0A8H7A9U9</accession>
<feature type="region of interest" description="Disordered" evidence="7">
    <location>
        <begin position="1"/>
        <end position="45"/>
    </location>
</feature>
<reference evidence="8" key="1">
    <citation type="submission" date="2020-02" db="EMBL/GenBank/DDBJ databases">
        <authorList>
            <person name="Palmer J.M."/>
        </authorList>
    </citation>
    <scope>NUCLEOTIDE SEQUENCE</scope>
    <source>
        <strain evidence="8">EPUS1.4</strain>
        <tissue evidence="8">Thallus</tissue>
    </source>
</reference>
<comment type="subcellular location">
    <subcellularLocation>
        <location evidence="1">Mitochondrion membrane</location>
    </subcellularLocation>
</comment>
<keyword evidence="9" id="KW-1185">Reference proteome</keyword>
<keyword evidence="5" id="KW-1133">Transmembrane helix</keyword>
<dbReference type="Proteomes" id="UP000606974">
    <property type="component" value="Unassembled WGS sequence"/>
</dbReference>
<keyword evidence="2" id="KW-0812">Transmembrane</keyword>